<organism evidence="1 2">
    <name type="scientific">Providencia burhodogranariea DSM 19968</name>
    <dbReference type="NCBI Taxonomy" id="1141662"/>
    <lineage>
        <taxon>Bacteria</taxon>
        <taxon>Pseudomonadati</taxon>
        <taxon>Pseudomonadota</taxon>
        <taxon>Gammaproteobacteria</taxon>
        <taxon>Enterobacterales</taxon>
        <taxon>Morganellaceae</taxon>
        <taxon>Providencia</taxon>
    </lineage>
</organism>
<proteinExistence type="predicted"/>
<comment type="caution">
    <text evidence="1">The sequence shown here is derived from an EMBL/GenBank/DDBJ whole genome shotgun (WGS) entry which is preliminary data.</text>
</comment>
<accession>K8WQP3</accession>
<reference evidence="1 2" key="1">
    <citation type="journal article" date="2012" name="BMC Genomics">
        <title>Comparative genomics of bacteria in the genus Providencia isolated from wild Drosophila melanogaster.</title>
        <authorList>
            <person name="Galac M.R."/>
            <person name="Lazzaro B.P."/>
        </authorList>
    </citation>
    <scope>NUCLEOTIDE SEQUENCE [LARGE SCALE GENOMIC DNA]</scope>
    <source>
        <strain evidence="1 2">DSM 19968</strain>
    </source>
</reference>
<dbReference type="EMBL" id="AKKL01000016">
    <property type="protein sequence ID" value="EKT62919.1"/>
    <property type="molecule type" value="Genomic_DNA"/>
</dbReference>
<evidence type="ECO:0008006" key="3">
    <source>
        <dbReference type="Google" id="ProtNLM"/>
    </source>
</evidence>
<keyword evidence="2" id="KW-1185">Reference proteome</keyword>
<dbReference type="RefSeq" id="WP_008911145.1">
    <property type="nucleotide sequence ID" value="NZ_KB233222.1"/>
</dbReference>
<protein>
    <recommendedName>
        <fullName evidence="3">CpmK protein</fullName>
    </recommendedName>
</protein>
<dbReference type="PATRIC" id="fig|1141662.3.peg.1130"/>
<dbReference type="AlphaFoldDB" id="K8WQP3"/>
<gene>
    <name evidence="1" type="ORF">OOA_05566</name>
</gene>
<dbReference type="HOGENOM" id="CLU_1502489_0_0_6"/>
<evidence type="ECO:0000313" key="1">
    <source>
        <dbReference type="EMBL" id="EKT62919.1"/>
    </source>
</evidence>
<name>K8WQP3_9GAMM</name>
<dbReference type="STRING" id="1141662.OOA_05566"/>
<dbReference type="OrthoDB" id="6563254at2"/>
<dbReference type="eggNOG" id="ENOG5032TV7">
    <property type="taxonomic scope" value="Bacteria"/>
</dbReference>
<sequence>MRILFIIFIMQFTTQAYSYDNAEYQKKIQDFYNKQPLCLGPTKWPVSVIIGNDLWLNAKMESFVESGLAFSHLKSGEKIWELSRNGKHEFSKGLGFCYGKIKVKSIENIYTNNQGITIVEFKYLINNLPAWAKNKSIRFSNTDLDNIISGIDNVRYQAIFKWSNRSGLTLYSEPEQVDLLY</sequence>
<dbReference type="Proteomes" id="UP000009336">
    <property type="component" value="Unassembled WGS sequence"/>
</dbReference>
<evidence type="ECO:0000313" key="2">
    <source>
        <dbReference type="Proteomes" id="UP000009336"/>
    </source>
</evidence>